<keyword evidence="2" id="KW-0472">Membrane</keyword>
<evidence type="ECO:0000313" key="3">
    <source>
        <dbReference type="EMBL" id="GAB0196572.1"/>
    </source>
</evidence>
<evidence type="ECO:0000256" key="2">
    <source>
        <dbReference type="SAM" id="Phobius"/>
    </source>
</evidence>
<name>A0ABC9XJ25_GRUJA</name>
<feature type="compositionally biased region" description="Basic and acidic residues" evidence="1">
    <location>
        <begin position="106"/>
        <end position="144"/>
    </location>
</feature>
<dbReference type="Proteomes" id="UP001623348">
    <property type="component" value="Unassembled WGS sequence"/>
</dbReference>
<dbReference type="AlphaFoldDB" id="A0ABC9XJ25"/>
<accession>A0ABC9XJ25</accession>
<keyword evidence="2" id="KW-1133">Transmembrane helix</keyword>
<comment type="caution">
    <text evidence="3">The sequence shown here is derived from an EMBL/GenBank/DDBJ whole genome shotgun (WGS) entry which is preliminary data.</text>
</comment>
<proteinExistence type="predicted"/>
<sequence>MEAAEKRSCLNITNMRNNKMVVTNIAVIVIMLMIIKQDIEYHKDEYCYDQCHFLLYWLSHITVQIPGLLTILRDPECCAQCASQPLQTTTRRPSRLQQGPAATQRCKGEPKDQARTARPTEAHGDGDQCHDGQQKEIEEMYYKK</sequence>
<evidence type="ECO:0000313" key="4">
    <source>
        <dbReference type="Proteomes" id="UP001623348"/>
    </source>
</evidence>
<dbReference type="EMBL" id="BAAFJT010000015">
    <property type="protein sequence ID" value="GAB0196572.1"/>
    <property type="molecule type" value="Genomic_DNA"/>
</dbReference>
<feature type="compositionally biased region" description="Polar residues" evidence="1">
    <location>
        <begin position="85"/>
        <end position="101"/>
    </location>
</feature>
<keyword evidence="4" id="KW-1185">Reference proteome</keyword>
<feature type="transmembrane region" description="Helical" evidence="2">
    <location>
        <begin position="20"/>
        <end position="35"/>
    </location>
</feature>
<evidence type="ECO:0000256" key="1">
    <source>
        <dbReference type="SAM" id="MobiDB-lite"/>
    </source>
</evidence>
<feature type="region of interest" description="Disordered" evidence="1">
    <location>
        <begin position="85"/>
        <end position="144"/>
    </location>
</feature>
<keyword evidence="2" id="KW-0812">Transmembrane</keyword>
<organism evidence="3 4">
    <name type="scientific">Grus japonensis</name>
    <name type="common">Japanese crane</name>
    <name type="synonym">Red-crowned crane</name>
    <dbReference type="NCBI Taxonomy" id="30415"/>
    <lineage>
        <taxon>Eukaryota</taxon>
        <taxon>Metazoa</taxon>
        <taxon>Chordata</taxon>
        <taxon>Craniata</taxon>
        <taxon>Vertebrata</taxon>
        <taxon>Euteleostomi</taxon>
        <taxon>Archelosauria</taxon>
        <taxon>Archosauria</taxon>
        <taxon>Dinosauria</taxon>
        <taxon>Saurischia</taxon>
        <taxon>Theropoda</taxon>
        <taxon>Coelurosauria</taxon>
        <taxon>Aves</taxon>
        <taxon>Neognathae</taxon>
        <taxon>Neoaves</taxon>
        <taxon>Gruiformes</taxon>
        <taxon>Gruidae</taxon>
        <taxon>Grus</taxon>
    </lineage>
</organism>
<reference evidence="3 4" key="1">
    <citation type="submission" date="2024-06" db="EMBL/GenBank/DDBJ databases">
        <title>The draft genome of Grus japonensis, version 3.</title>
        <authorList>
            <person name="Nabeshima K."/>
            <person name="Suzuki S."/>
            <person name="Onuma M."/>
        </authorList>
    </citation>
    <scope>NUCLEOTIDE SEQUENCE [LARGE SCALE GENOMIC DNA]</scope>
    <source>
        <strain evidence="3 4">451A</strain>
    </source>
</reference>
<gene>
    <name evidence="3" type="ORF">GRJ2_002122500</name>
</gene>
<protein>
    <submittedName>
        <fullName evidence="3">Uncharacterized protein</fullName>
    </submittedName>
</protein>